<dbReference type="CDD" id="cd00268">
    <property type="entry name" value="DEADc"/>
    <property type="match status" value="1"/>
</dbReference>
<dbReference type="PROSITE" id="PS51192">
    <property type="entry name" value="HELICASE_ATP_BIND_1"/>
    <property type="match status" value="1"/>
</dbReference>
<evidence type="ECO:0000259" key="10">
    <source>
        <dbReference type="PROSITE" id="PS51195"/>
    </source>
</evidence>
<feature type="domain" description="DEAD-box RNA helicase Q" evidence="10">
    <location>
        <begin position="614"/>
        <end position="642"/>
    </location>
</feature>
<feature type="short sequence motif" description="Q motif" evidence="6">
    <location>
        <begin position="614"/>
        <end position="642"/>
    </location>
</feature>
<evidence type="ECO:0000256" key="1">
    <source>
        <dbReference type="ARBA" id="ARBA00022741"/>
    </source>
</evidence>
<feature type="region of interest" description="Disordered" evidence="7">
    <location>
        <begin position="973"/>
        <end position="1043"/>
    </location>
</feature>
<evidence type="ECO:0000313" key="11">
    <source>
        <dbReference type="EMBL" id="SCQ80403.1"/>
    </source>
</evidence>
<evidence type="ECO:0000256" key="5">
    <source>
        <dbReference type="ARBA" id="ARBA00038437"/>
    </source>
</evidence>
<feature type="compositionally biased region" description="Basic and acidic residues" evidence="7">
    <location>
        <begin position="269"/>
        <end position="392"/>
    </location>
</feature>
<evidence type="ECO:0000256" key="4">
    <source>
        <dbReference type="ARBA" id="ARBA00022840"/>
    </source>
</evidence>
<accession>A0A509MF73</accession>
<feature type="compositionally biased region" description="Polar residues" evidence="7">
    <location>
        <begin position="448"/>
        <end position="474"/>
    </location>
</feature>
<dbReference type="InterPro" id="IPR027417">
    <property type="entry name" value="P-loop_NTPase"/>
</dbReference>
<name>A0A509MF73_9ACTN</name>
<feature type="compositionally biased region" description="Basic and acidic residues" evidence="7">
    <location>
        <begin position="35"/>
        <end position="91"/>
    </location>
</feature>
<evidence type="ECO:0000256" key="2">
    <source>
        <dbReference type="ARBA" id="ARBA00022801"/>
    </source>
</evidence>
<feature type="compositionally biased region" description="Basic and acidic residues" evidence="7">
    <location>
        <begin position="973"/>
        <end position="1007"/>
    </location>
</feature>
<keyword evidence="2" id="KW-0378">Hydrolase</keyword>
<dbReference type="GO" id="GO:0005829">
    <property type="term" value="C:cytosol"/>
    <property type="evidence" value="ECO:0007669"/>
    <property type="project" value="TreeGrafter"/>
</dbReference>
<dbReference type="Gene3D" id="3.40.50.300">
    <property type="entry name" value="P-loop containing nucleotide triphosphate hydrolases"/>
    <property type="match status" value="2"/>
</dbReference>
<reference evidence="11 12" key="1">
    <citation type="submission" date="2016-09" db="EMBL/GenBank/DDBJ databases">
        <authorList>
            <person name="Laine KS P."/>
        </authorList>
    </citation>
    <scope>NUCLEOTIDE SEQUENCE [LARGE SCALE GENOMIC DNA]</scope>
    <source>
        <strain evidence="11">PFRJS-23</strain>
    </source>
</reference>
<sequence>MPKNNNSARPNRKSSGAWSRPSSARGRGKSSAGGRGRDGSTSRGQRDWNDSRGQRDWNDSRGGRDRNDSRERSDSRGKRDWNDSRGKRDWSSRQQWGSEGYRPAGRSRRHDNDAWNEEGRRRFEGDSRDSRDSRGGRYDRDNRGGRWNDDNRDRRGGPDRRRKQWDDRNHGSDRKPWRRDEREDRDRSRGWGRDDAPDARGERRSSNWTSRTGSRAAWKREGRDDRFSGGGQRSSARGNSYRGGQRRDDRWRDDNDRDRSRGGRPRSSSRSDHFDSRSDRYDSRDDRPRSHGYRDDRARSFGQRDDRSRGYNRDDRPRSYNRDDERRGNRYDRDDRSAQRDRSGDERRGNRYDRDTRSDDRRGNRDDRSRSWDRREDRDQRSAHDTPADRPDASVALQGDEVLDGLTSRMEAAKREKFEADKQKSRESSTPAQDSADQASSPAEVSADLSSSPAEVSADRSSSPAEVSADQQAATPEDSGSAPATPSQATNDQPDDESASSAAASSEQANSDNVNPEHANPENEEIVNQTSVAEQATDESAAEQQASVTQNTDQPAIDESTTSEPATGRPDDAPATANRRRESNARTEHPHGAVRREERDDDRVEPVRRQKGRTRFSELGVPQPIVEELDSQGILAPFPIQQAAIPDALSGRDVLGRGQTGSGKTLAFGIPVITRLAASGTGHGRQPRALLMAPTRELAQQVNDVLFPLAKAMGLSTILVAGGMSYTPQLRALERGVDIVVATPGRLIDLIERGSAKLGEVQEVVLDEADEMADMGFMPDVTRILDEISREAQHLLFSATLDRQVDTIVRRYMHDPVEHGVDSAKASVTTMRHELWTVNARDKAAIIAQAANRPGRTLVFVRTQRDADRTAEQLRDLGLMAGALHGGLPQGMRARVLYAFRQGRVPVLVATDVAARGIDVDDVSLVLQADPPHDSKDYLHRAGRTARAGEDGLVATLVLPRARGRMARIMRDAGVNERPHPMRPGDRLEELTGGTEPHDEPVREEQYRAIIAPPRPVKRRGGGHYKGKPWQRRKSSGRPYKRG</sequence>
<dbReference type="InterPro" id="IPR014001">
    <property type="entry name" value="Helicase_ATP-bd"/>
</dbReference>
<feature type="compositionally biased region" description="Basic and acidic residues" evidence="7">
    <location>
        <begin position="245"/>
        <end position="261"/>
    </location>
</feature>
<keyword evidence="4" id="KW-0067">ATP-binding</keyword>
<feature type="compositionally biased region" description="Low complexity" evidence="7">
    <location>
        <begin position="19"/>
        <end position="32"/>
    </location>
</feature>
<protein>
    <recommendedName>
        <fullName evidence="13">ATP-dependent RNA helicase</fullName>
    </recommendedName>
</protein>
<feature type="compositionally biased region" description="Basic and acidic residues" evidence="7">
    <location>
        <begin position="411"/>
        <end position="427"/>
    </location>
</feature>
<keyword evidence="1" id="KW-0547">Nucleotide-binding</keyword>
<gene>
    <name evidence="11" type="ORF">PFR_JS23_1651</name>
</gene>
<dbReference type="InterPro" id="IPR011545">
    <property type="entry name" value="DEAD/DEAH_box_helicase_dom"/>
</dbReference>
<dbReference type="RefSeq" id="WP_232007133.1">
    <property type="nucleotide sequence ID" value="NZ_CP018002.1"/>
</dbReference>
<dbReference type="CDD" id="cd18787">
    <property type="entry name" value="SF2_C_DEAD"/>
    <property type="match status" value="1"/>
</dbReference>
<dbReference type="InterPro" id="IPR044742">
    <property type="entry name" value="DEAD/DEAH_RhlB"/>
</dbReference>
<dbReference type="PROSITE" id="PS51194">
    <property type="entry name" value="HELICASE_CTER"/>
    <property type="match status" value="1"/>
</dbReference>
<dbReference type="InterPro" id="IPR014014">
    <property type="entry name" value="RNA_helicase_DEAD_Q_motif"/>
</dbReference>
<dbReference type="EMBL" id="LT618793">
    <property type="protein sequence ID" value="SCQ80403.1"/>
    <property type="molecule type" value="Genomic_DNA"/>
</dbReference>
<feature type="compositionally biased region" description="Basic and acidic residues" evidence="7">
    <location>
        <begin position="110"/>
        <end position="205"/>
    </location>
</feature>
<dbReference type="GO" id="GO:0003676">
    <property type="term" value="F:nucleic acid binding"/>
    <property type="evidence" value="ECO:0007669"/>
    <property type="project" value="InterPro"/>
</dbReference>
<dbReference type="GO" id="GO:0005524">
    <property type="term" value="F:ATP binding"/>
    <property type="evidence" value="ECO:0007669"/>
    <property type="project" value="UniProtKB-KW"/>
</dbReference>
<feature type="compositionally biased region" description="Polar residues" evidence="7">
    <location>
        <begin position="482"/>
        <end position="492"/>
    </location>
</feature>
<organism evidence="11 12">
    <name type="scientific">Propionibacterium freudenreichii</name>
    <dbReference type="NCBI Taxonomy" id="1744"/>
    <lineage>
        <taxon>Bacteria</taxon>
        <taxon>Bacillati</taxon>
        <taxon>Actinomycetota</taxon>
        <taxon>Actinomycetes</taxon>
        <taxon>Propionibacteriales</taxon>
        <taxon>Propionibacteriaceae</taxon>
        <taxon>Propionibacterium</taxon>
    </lineage>
</organism>
<dbReference type="AlphaFoldDB" id="A0A509MF73"/>
<feature type="compositionally biased region" description="Low complexity" evidence="7">
    <location>
        <begin position="428"/>
        <end position="443"/>
    </location>
</feature>
<feature type="compositionally biased region" description="Basic and acidic residues" evidence="7">
    <location>
        <begin position="218"/>
        <end position="227"/>
    </location>
</feature>
<evidence type="ECO:0000259" key="9">
    <source>
        <dbReference type="PROSITE" id="PS51194"/>
    </source>
</evidence>
<feature type="region of interest" description="Disordered" evidence="7">
    <location>
        <begin position="1"/>
        <end position="613"/>
    </location>
</feature>
<dbReference type="InterPro" id="IPR001650">
    <property type="entry name" value="Helicase_C-like"/>
</dbReference>
<dbReference type="SMART" id="SM00487">
    <property type="entry name" value="DEXDc"/>
    <property type="match status" value="1"/>
</dbReference>
<dbReference type="Pfam" id="PF00271">
    <property type="entry name" value="Helicase_C"/>
    <property type="match status" value="1"/>
</dbReference>
<dbReference type="PANTHER" id="PTHR47959">
    <property type="entry name" value="ATP-DEPENDENT RNA HELICASE RHLE-RELATED"/>
    <property type="match status" value="1"/>
</dbReference>
<evidence type="ECO:0000256" key="7">
    <source>
        <dbReference type="SAM" id="MobiDB-lite"/>
    </source>
</evidence>
<dbReference type="InterPro" id="IPR050079">
    <property type="entry name" value="DEAD_box_RNA_helicase"/>
</dbReference>
<dbReference type="SMART" id="SM00490">
    <property type="entry name" value="HELICc"/>
    <property type="match status" value="1"/>
</dbReference>
<evidence type="ECO:0000259" key="8">
    <source>
        <dbReference type="PROSITE" id="PS51192"/>
    </source>
</evidence>
<dbReference type="GO" id="GO:0016787">
    <property type="term" value="F:hydrolase activity"/>
    <property type="evidence" value="ECO:0007669"/>
    <property type="project" value="UniProtKB-KW"/>
</dbReference>
<dbReference type="GO" id="GO:0003724">
    <property type="term" value="F:RNA helicase activity"/>
    <property type="evidence" value="ECO:0007669"/>
    <property type="project" value="InterPro"/>
</dbReference>
<evidence type="ECO:0008006" key="13">
    <source>
        <dbReference type="Google" id="ProtNLM"/>
    </source>
</evidence>
<comment type="similarity">
    <text evidence="5">Belongs to the DEAD box helicase family.</text>
</comment>
<keyword evidence="3" id="KW-0347">Helicase</keyword>
<dbReference type="Proteomes" id="UP000250080">
    <property type="component" value="Chromosome I"/>
</dbReference>
<dbReference type="PROSITE" id="PS51195">
    <property type="entry name" value="Q_MOTIF"/>
    <property type="match status" value="1"/>
</dbReference>
<dbReference type="Pfam" id="PF00270">
    <property type="entry name" value="DEAD"/>
    <property type="match status" value="1"/>
</dbReference>
<evidence type="ECO:0000256" key="6">
    <source>
        <dbReference type="PROSITE-ProRule" id="PRU00552"/>
    </source>
</evidence>
<feature type="compositionally biased region" description="Polar residues" evidence="7">
    <location>
        <begin position="542"/>
        <end position="565"/>
    </location>
</feature>
<dbReference type="SUPFAM" id="SSF52540">
    <property type="entry name" value="P-loop containing nucleoside triphosphate hydrolases"/>
    <property type="match status" value="1"/>
</dbReference>
<feature type="compositionally biased region" description="Basic residues" evidence="7">
    <location>
        <begin position="1016"/>
        <end position="1043"/>
    </location>
</feature>
<feature type="compositionally biased region" description="Basic and acidic residues" evidence="7">
    <location>
        <begin position="579"/>
        <end position="608"/>
    </location>
</feature>
<dbReference type="PANTHER" id="PTHR47959:SF13">
    <property type="entry name" value="ATP-DEPENDENT RNA HELICASE RHLE"/>
    <property type="match status" value="1"/>
</dbReference>
<proteinExistence type="inferred from homology"/>
<feature type="domain" description="Helicase C-terminal" evidence="9">
    <location>
        <begin position="830"/>
        <end position="1003"/>
    </location>
</feature>
<evidence type="ECO:0000256" key="3">
    <source>
        <dbReference type="ARBA" id="ARBA00022806"/>
    </source>
</evidence>
<feature type="domain" description="Helicase ATP-binding" evidence="8">
    <location>
        <begin position="645"/>
        <end position="819"/>
    </location>
</feature>
<feature type="compositionally biased region" description="Polar residues" evidence="7">
    <location>
        <begin position="1"/>
        <end position="17"/>
    </location>
</feature>
<evidence type="ECO:0000313" key="12">
    <source>
        <dbReference type="Proteomes" id="UP000250080"/>
    </source>
</evidence>